<accession>A0A6N1AF89</accession>
<dbReference type="Proteomes" id="UP000509702">
    <property type="component" value="Plasmid unnamed3"/>
</dbReference>
<feature type="domain" description="pPIWI-RE three-gene island" evidence="1">
    <location>
        <begin position="29"/>
        <end position="184"/>
    </location>
</feature>
<dbReference type="RefSeq" id="WP_174757085.1">
    <property type="nucleotide sequence ID" value="NZ_BSOV01000025.1"/>
</dbReference>
<evidence type="ECO:0000313" key="3">
    <source>
        <dbReference type="Proteomes" id="UP000509702"/>
    </source>
</evidence>
<organism evidence="2 3">
    <name type="scientific">Azospirillum oryzae</name>
    <dbReference type="NCBI Taxonomy" id="286727"/>
    <lineage>
        <taxon>Bacteria</taxon>
        <taxon>Pseudomonadati</taxon>
        <taxon>Pseudomonadota</taxon>
        <taxon>Alphaproteobacteria</taxon>
        <taxon>Rhodospirillales</taxon>
        <taxon>Azospirillaceae</taxon>
        <taxon>Azospirillum</taxon>
    </lineage>
</organism>
<dbReference type="EMBL" id="CP054617">
    <property type="protein sequence ID" value="QKS50170.1"/>
    <property type="molecule type" value="Genomic_DNA"/>
</dbReference>
<keyword evidence="3" id="KW-1185">Reference proteome</keyword>
<name>A0A6N1AF89_9PROT</name>
<gene>
    <name evidence="2" type="ORF">HUE56_06535</name>
</gene>
<geneLocation type="plasmid" evidence="2 3">
    <name>unnamed3</name>
</geneLocation>
<protein>
    <recommendedName>
        <fullName evidence="1">pPIWI-RE three-gene island domain-containing protein</fullName>
    </recommendedName>
</protein>
<dbReference type="InterPro" id="IPR055254">
    <property type="entry name" value="pPIWI_RE_Z"/>
</dbReference>
<sequence length="1188" mass="131580">MRTDRTFVAEYRDALASIDPTCGGLDRETIRTMAATELSLLFLTEFLPGEGASAVPSLMLGYPQLLDELRTQRAVQALATVRHLCSRFISLSAWLDARLRYTSISEALRCFDVVDGRVTLRATAPGTTRVVLEAWLSKPVPWVSRTLNVADPGEAQVLVGRGSATLAYDIPAVPAERRVVQQHDLTPRRTNQPIRVRIADLLAVAATVDEREAAADWPHESMPPLNMVERIRKLRIQGLLDGFYEDGVITLDGTTHLVGMLSSGKSSLVMALLLGLTLGSTGKRIAVLVPDTIHGAKLSARLRRHGVKATVLSSLRQRPRHLNGIHWQRSLDATGWSLASLGDLSDGFGTACPLDGFQREPQVVRGSQAEARFPDFDEKQCHRLYQKAVPDEDAEDKDPDDIGESKGRSCPLWACCPAQEQQRSAVDAQVLIMTPQAFIHMTPDVWTTSERITIPELLQFTTDLVIIDEVDGVQKVLDDIFAPRSPIMGDEQDVYAPSIGQRSSAALRARSGAQFRKSVNAKWQNNFFTFFRLVGIIYALLQNEQESLWRFYRNTPFTAASILYELWRRHLSVSGVSTAEMRLDYAENEQQFLEVLKVATAISRFSHASSVSTDEADEAAVRDLATFRDERFRVATETLQAIARDVLVADYYDEIDQRIEALLDGALAVFSAVSKTGPARDRLDRRANALAILLAVVTELALSHYNWLIKTQPAVASDLDIDDTQLLSQANSLIKHYRTLLPSNPAGAVFGLFYNEPDDDRQGILGGKLTLINHLGVGRHLIAHLHNLLGDEGQAGPHVLLLSGTSWAGGGVHSFDPKTKKPISVASPSFDVQVPVRGVLLQPDAELDAISQSVFSLVNVRDGDGRQIRVSGVEQQRRRENLSFISERLVSRRDGINMLENHWRVMTGRWGEEAIADRRRAMLVVNSYADAAVVADTVMQTLEANGYADWRVYCLVRDRADDAGQADDAKLRLARPMPRSMVERFGLEPEKSILVAPMQIVARGHNILNGRGKAAIASIYFLHRPHPRPDDLGPVIARLNRYALERYDKGVAPLPGESLPRRSNRMRQAAASVAQMALERTRYGYSNMSAEYKAQFAWDMLTPLWQTVGRGIRGGCPVFIGFVDYKFAPQSFDGNPDGDTADTSALVQCIKQLDLAMDPTSNPTGHDVARRLYEPFHDALSKTEGLQS</sequence>
<reference evidence="2 3" key="1">
    <citation type="submission" date="2020-06" db="EMBL/GenBank/DDBJ databases">
        <title>Complete genome of Azosprillum oryzae KACC14407.</title>
        <authorList>
            <person name="Kim M."/>
            <person name="Park Y.-J."/>
            <person name="Shin J.-H."/>
        </authorList>
    </citation>
    <scope>NUCLEOTIDE SEQUENCE [LARGE SCALE GENOMIC DNA]</scope>
    <source>
        <strain evidence="2 3">KACC 14407</strain>
        <plasmid evidence="2 3">unnamed3</plasmid>
    </source>
</reference>
<dbReference type="KEGG" id="aoz:HUE56_06535"/>
<evidence type="ECO:0000313" key="2">
    <source>
        <dbReference type="EMBL" id="QKS50170.1"/>
    </source>
</evidence>
<proteinExistence type="predicted"/>
<dbReference type="AlphaFoldDB" id="A0A6N1AF89"/>
<evidence type="ECO:0000259" key="1">
    <source>
        <dbReference type="Pfam" id="PF18155"/>
    </source>
</evidence>
<dbReference type="Pfam" id="PF18155">
    <property type="entry name" value="pPIWI_RE_Z"/>
    <property type="match status" value="1"/>
</dbReference>
<keyword evidence="2" id="KW-0614">Plasmid</keyword>